<dbReference type="EMBL" id="JAAMPI010001596">
    <property type="protein sequence ID" value="KAF4624641.1"/>
    <property type="molecule type" value="Genomic_DNA"/>
</dbReference>
<comment type="caution">
    <text evidence="1">The sequence shown here is derived from an EMBL/GenBank/DDBJ whole genome shotgun (WGS) entry which is preliminary data.</text>
</comment>
<dbReference type="PANTHER" id="PTHR42085">
    <property type="entry name" value="F-BOX DOMAIN-CONTAINING PROTEIN"/>
    <property type="match status" value="1"/>
</dbReference>
<reference evidence="1 2" key="1">
    <citation type="submission" date="2020-03" db="EMBL/GenBank/DDBJ databases">
        <title>Draft Genome Sequence of Cudoniella acicularis.</title>
        <authorList>
            <person name="Buettner E."/>
            <person name="Kellner H."/>
        </authorList>
    </citation>
    <scope>NUCLEOTIDE SEQUENCE [LARGE SCALE GENOMIC DNA]</scope>
    <source>
        <strain evidence="1 2">DSM 108380</strain>
    </source>
</reference>
<dbReference type="PANTHER" id="PTHR42085:SF8">
    <property type="entry name" value="F-BOX DOMAIN-CONTAINING PROTEIN"/>
    <property type="match status" value="1"/>
</dbReference>
<dbReference type="OrthoDB" id="62952at2759"/>
<gene>
    <name evidence="1" type="ORF">G7Y89_g13528</name>
</gene>
<evidence type="ECO:0000313" key="1">
    <source>
        <dbReference type="EMBL" id="KAF4624641.1"/>
    </source>
</evidence>
<organism evidence="1 2">
    <name type="scientific">Cudoniella acicularis</name>
    <dbReference type="NCBI Taxonomy" id="354080"/>
    <lineage>
        <taxon>Eukaryota</taxon>
        <taxon>Fungi</taxon>
        <taxon>Dikarya</taxon>
        <taxon>Ascomycota</taxon>
        <taxon>Pezizomycotina</taxon>
        <taxon>Leotiomycetes</taxon>
        <taxon>Helotiales</taxon>
        <taxon>Tricladiaceae</taxon>
        <taxon>Cudoniella</taxon>
    </lineage>
</organism>
<name>A0A8H4VVY7_9HELO</name>
<evidence type="ECO:0000313" key="2">
    <source>
        <dbReference type="Proteomes" id="UP000566819"/>
    </source>
</evidence>
<keyword evidence="2" id="KW-1185">Reference proteome</keyword>
<dbReference type="Proteomes" id="UP000566819">
    <property type="component" value="Unassembled WGS sequence"/>
</dbReference>
<proteinExistence type="predicted"/>
<accession>A0A8H4VVY7</accession>
<dbReference type="InterPro" id="IPR038883">
    <property type="entry name" value="AN11006-like"/>
</dbReference>
<dbReference type="AlphaFoldDB" id="A0A8H4VVY7"/>
<protein>
    <submittedName>
        <fullName evidence="1">Uncharacterized protein</fullName>
    </submittedName>
</protein>
<sequence>MDLPNYTHKMRARLGRPRDYWRINTLHLRSTTTHSIPTQIKSHMQSAHNQPGHADRPIPFLDLPIELRNQIYEYALHIEKPVKLPRELYHAFTTAADRQRTIPKALGICLVNKQIHEESTYILYSKNVFAFFDSKAMLQFERSIGSRNRSHIRCLQIKLRGLQFCSTGVPSVIKNLSLRWADVLSRSQLQDVAKMIFVGNVLHVPSTGVELLPELAVAVIDFFARSNLDERVPALTLANFTAETEKMFPAHWSISQERYDE</sequence>